<evidence type="ECO:0000313" key="3">
    <source>
        <dbReference type="EMBL" id="SIS41982.1"/>
    </source>
</evidence>
<dbReference type="EMBL" id="FTOH01000001">
    <property type="protein sequence ID" value="SIS41982.1"/>
    <property type="molecule type" value="Genomic_DNA"/>
</dbReference>
<feature type="region of interest" description="Disordered" evidence="1">
    <location>
        <begin position="337"/>
        <end position="356"/>
    </location>
</feature>
<feature type="compositionally biased region" description="Basic and acidic residues" evidence="1">
    <location>
        <begin position="342"/>
        <end position="356"/>
    </location>
</feature>
<feature type="compositionally biased region" description="Basic and acidic residues" evidence="1">
    <location>
        <begin position="382"/>
        <end position="391"/>
    </location>
</feature>
<protein>
    <recommendedName>
        <fullName evidence="2">MobA/VirD2-like nuclease domain-containing protein</fullName>
    </recommendedName>
</protein>
<gene>
    <name evidence="3" type="ORF">SAMN05421686_101130</name>
</gene>
<evidence type="ECO:0000259" key="2">
    <source>
        <dbReference type="Pfam" id="PF03432"/>
    </source>
</evidence>
<name>A0A1N7IXZ3_9GAMM</name>
<feature type="domain" description="MobA/VirD2-like nuclease" evidence="2">
    <location>
        <begin position="19"/>
        <end position="145"/>
    </location>
</feature>
<reference evidence="4" key="1">
    <citation type="submission" date="2017-01" db="EMBL/GenBank/DDBJ databases">
        <authorList>
            <person name="Varghese N."/>
            <person name="Submissions S."/>
        </authorList>
    </citation>
    <scope>NUCLEOTIDE SEQUENCE [LARGE SCALE GENOMIC DNA]</scope>
    <source>
        <strain evidence="4">DSM 24913</strain>
    </source>
</reference>
<feature type="region of interest" description="Disordered" evidence="1">
    <location>
        <begin position="281"/>
        <end position="318"/>
    </location>
</feature>
<accession>A0A1N7IXZ3</accession>
<feature type="compositionally biased region" description="Polar residues" evidence="1">
    <location>
        <begin position="392"/>
        <end position="406"/>
    </location>
</feature>
<feature type="region of interest" description="Disordered" evidence="1">
    <location>
        <begin position="381"/>
        <end position="406"/>
    </location>
</feature>
<feature type="compositionally biased region" description="Low complexity" evidence="1">
    <location>
        <begin position="308"/>
        <end position="318"/>
    </location>
</feature>
<dbReference type="InterPro" id="IPR005094">
    <property type="entry name" value="Endonuclease_MobA/VirD2"/>
</dbReference>
<dbReference type="RefSeq" id="WP_076513365.1">
    <property type="nucleotide sequence ID" value="NZ_FTOH01000001.1"/>
</dbReference>
<dbReference type="Proteomes" id="UP000185639">
    <property type="component" value="Unassembled WGS sequence"/>
</dbReference>
<evidence type="ECO:0000313" key="4">
    <source>
        <dbReference type="Proteomes" id="UP000185639"/>
    </source>
</evidence>
<keyword evidence="4" id="KW-1185">Reference proteome</keyword>
<organism evidence="3 4">
    <name type="scientific">Thalassolituus maritimus</name>
    <dbReference type="NCBI Taxonomy" id="484498"/>
    <lineage>
        <taxon>Bacteria</taxon>
        <taxon>Pseudomonadati</taxon>
        <taxon>Pseudomonadota</taxon>
        <taxon>Gammaproteobacteria</taxon>
        <taxon>Oceanospirillales</taxon>
        <taxon>Oceanospirillaceae</taxon>
        <taxon>Thalassolituus</taxon>
    </lineage>
</organism>
<feature type="compositionally biased region" description="Basic and acidic residues" evidence="1">
    <location>
        <begin position="281"/>
        <end position="307"/>
    </location>
</feature>
<dbReference type="AlphaFoldDB" id="A0A1N7IXZ3"/>
<evidence type="ECO:0000256" key="1">
    <source>
        <dbReference type="SAM" id="MobiDB-lite"/>
    </source>
</evidence>
<sequence>MILKASQRSGATQLAYHLLNDENEHVTVHEIKGFISDDVVGAFKEMQAIAKGTQCKKFMFSLSLNPPQHESASIDDFEDAISRIEEELNIKGQPRCIVLHEKQGRRHCHAVWSRIDGQEMKAIKLPYFKQRLNGIAKELYIEHGWDLPKGFISKELSDPRNFTLAEWQQAKRHKIDPREIKNAMQQCWKASDNKASFEHAMTEKGFFIAKGDRRGYVALDWRGEIYSLSRSLSIKTKELKARLGDPDALPAVETVKSKIASQHVELHRQFSEELQLTHEFARKPLSDKRQAMQQTHREARQELKQQQEVRSQQEQQARQSKIRKGLLGLWDLLSGRSKKQHQQNEQEAHAAELRDRQEKERLIKAQLERRQALQAELQALREQQRQERQSLDDSFTETLDTLNYEP</sequence>
<dbReference type="OrthoDB" id="1826980at2"/>
<proteinExistence type="predicted"/>
<dbReference type="STRING" id="484498.SAMN05421686_101130"/>
<dbReference type="Pfam" id="PF03432">
    <property type="entry name" value="Relaxase"/>
    <property type="match status" value="1"/>
</dbReference>